<keyword evidence="1" id="KW-0472">Membrane</keyword>
<dbReference type="GeneID" id="56392676"/>
<keyword evidence="3" id="KW-1185">Reference proteome</keyword>
<protein>
    <submittedName>
        <fullName evidence="2">Uncharacterized protein</fullName>
    </submittedName>
</protein>
<dbReference type="OrthoDB" id="2447037at2"/>
<organism evidence="2 3">
    <name type="scientific">Siminovitchia fortis</name>
    <dbReference type="NCBI Taxonomy" id="254758"/>
    <lineage>
        <taxon>Bacteria</taxon>
        <taxon>Bacillati</taxon>
        <taxon>Bacillota</taxon>
        <taxon>Bacilli</taxon>
        <taxon>Bacillales</taxon>
        <taxon>Bacillaceae</taxon>
        <taxon>Siminovitchia</taxon>
    </lineage>
</organism>
<reference evidence="2" key="1">
    <citation type="submission" date="2018-12" db="EMBL/GenBank/DDBJ databases">
        <authorList>
            <person name="Sun L."/>
            <person name="Chen Z."/>
        </authorList>
    </citation>
    <scope>NUCLEOTIDE SEQUENCE [LARGE SCALE GENOMIC DNA]</scope>
    <source>
        <strain evidence="2">DSM 16012</strain>
    </source>
</reference>
<feature type="transmembrane region" description="Helical" evidence="1">
    <location>
        <begin position="10"/>
        <end position="28"/>
    </location>
</feature>
<proteinExistence type="predicted"/>
<feature type="transmembrane region" description="Helical" evidence="1">
    <location>
        <begin position="81"/>
        <end position="98"/>
    </location>
</feature>
<dbReference type="EMBL" id="QYTU02000004">
    <property type="protein sequence ID" value="RWR14010.1"/>
    <property type="molecule type" value="Genomic_DNA"/>
</dbReference>
<evidence type="ECO:0000313" key="3">
    <source>
        <dbReference type="Proteomes" id="UP000273811"/>
    </source>
</evidence>
<keyword evidence="1" id="KW-0812">Transmembrane</keyword>
<feature type="transmembrane region" description="Helical" evidence="1">
    <location>
        <begin position="134"/>
        <end position="153"/>
    </location>
</feature>
<comment type="caution">
    <text evidence="2">The sequence shown here is derived from an EMBL/GenBank/DDBJ whole genome shotgun (WGS) entry which is preliminary data.</text>
</comment>
<evidence type="ECO:0000313" key="2">
    <source>
        <dbReference type="EMBL" id="RWR14010.1"/>
    </source>
</evidence>
<keyword evidence="1" id="KW-1133">Transmembrane helix</keyword>
<sequence>MNRNMIGRKLITTVFVTAMVSLAMGWFFTFHDSGASYHMGDDLIGWSFVYAMYIGAIILVYGNIVSIGLELAQKKWFSRNQWLYAVLHGVFGLANGLFFLNGPLAVIGAVAALFYAFVDRWILYQSAKQKNVDYIVLIPILIYMLAWGVFEYISPEEPPFTKEDAVEFATSGEGTITDVFPEKIGKCHGVIEEYEVTRETAAKKTGKEKYIVTFTETWKKKDGKTGSWSMAYEVERDSMSALYESGEIPVYYGSSQNDAPNQTFD</sequence>
<gene>
    <name evidence="2" type="ORF">D4N35_003710</name>
</gene>
<dbReference type="AlphaFoldDB" id="A0A443J0S9"/>
<feature type="transmembrane region" description="Helical" evidence="1">
    <location>
        <begin position="104"/>
        <end position="122"/>
    </location>
</feature>
<dbReference type="Proteomes" id="UP000273811">
    <property type="component" value="Unassembled WGS sequence"/>
</dbReference>
<accession>A0A443J0S9</accession>
<evidence type="ECO:0000256" key="1">
    <source>
        <dbReference type="SAM" id="Phobius"/>
    </source>
</evidence>
<dbReference type="RefSeq" id="WP_120070164.1">
    <property type="nucleotide sequence ID" value="NZ_CP126113.1"/>
</dbReference>
<feature type="transmembrane region" description="Helical" evidence="1">
    <location>
        <begin position="48"/>
        <end position="69"/>
    </location>
</feature>
<name>A0A443J0S9_9BACI</name>